<protein>
    <submittedName>
        <fullName evidence="1">Uncharacterized protein</fullName>
    </submittedName>
</protein>
<gene>
    <name evidence="1" type="ORF">D1O30_07015</name>
</gene>
<accession>A0A3M9XM78</accession>
<keyword evidence="2" id="KW-1185">Reference proteome</keyword>
<dbReference type="AlphaFoldDB" id="A0A3M9XM78"/>
<comment type="caution">
    <text evidence="1">The sequence shown here is derived from an EMBL/GenBank/DDBJ whole genome shotgun (WGS) entry which is preliminary data.</text>
</comment>
<proteinExistence type="predicted"/>
<sequence>MIQRKHIAGVARAIAIGSAVALFIAGAGLSICVNDARAYWRFVCDRSQRVLEGIREWERQAKADEEWR</sequence>
<evidence type="ECO:0000313" key="2">
    <source>
        <dbReference type="Proteomes" id="UP000268623"/>
    </source>
</evidence>
<organism evidence="1 2">
    <name type="scientific">Methylocystis hirsuta</name>
    <dbReference type="NCBI Taxonomy" id="369798"/>
    <lineage>
        <taxon>Bacteria</taxon>
        <taxon>Pseudomonadati</taxon>
        <taxon>Pseudomonadota</taxon>
        <taxon>Alphaproteobacteria</taxon>
        <taxon>Hyphomicrobiales</taxon>
        <taxon>Methylocystaceae</taxon>
        <taxon>Methylocystis</taxon>
    </lineage>
</organism>
<dbReference type="Proteomes" id="UP000268623">
    <property type="component" value="Unassembled WGS sequence"/>
</dbReference>
<dbReference type="EMBL" id="QWDD01000001">
    <property type="protein sequence ID" value="RNJ49389.1"/>
    <property type="molecule type" value="Genomic_DNA"/>
</dbReference>
<reference evidence="1 2" key="1">
    <citation type="submission" date="2018-08" db="EMBL/GenBank/DDBJ databases">
        <title>Genome sequence of Methylocystis hirsuta CSC1, a methanotroph able to accumulate PHAs.</title>
        <authorList>
            <person name="Bordel S."/>
            <person name="Rodriguez E."/>
            <person name="Gancedo J."/>
            <person name="Munoz R."/>
        </authorList>
    </citation>
    <scope>NUCLEOTIDE SEQUENCE [LARGE SCALE GENOMIC DNA]</scope>
    <source>
        <strain evidence="1 2">CSC1</strain>
    </source>
</reference>
<evidence type="ECO:0000313" key="1">
    <source>
        <dbReference type="EMBL" id="RNJ49389.1"/>
    </source>
</evidence>
<name>A0A3M9XM78_9HYPH</name>